<feature type="transmembrane region" description="Helical" evidence="1">
    <location>
        <begin position="5"/>
        <end position="22"/>
    </location>
</feature>
<reference evidence="2" key="1">
    <citation type="journal article" date="2014" name="Front. Microbiol.">
        <title>High frequency of phylogenetically diverse reductive dehalogenase-homologous genes in deep subseafloor sedimentary metagenomes.</title>
        <authorList>
            <person name="Kawai M."/>
            <person name="Futagami T."/>
            <person name="Toyoda A."/>
            <person name="Takaki Y."/>
            <person name="Nishi S."/>
            <person name="Hori S."/>
            <person name="Arai W."/>
            <person name="Tsubouchi T."/>
            <person name="Morono Y."/>
            <person name="Uchiyama I."/>
            <person name="Ito T."/>
            <person name="Fujiyama A."/>
            <person name="Inagaki F."/>
            <person name="Takami H."/>
        </authorList>
    </citation>
    <scope>NUCLEOTIDE SEQUENCE</scope>
    <source>
        <strain evidence="2">Expedition CK06-06</strain>
    </source>
</reference>
<evidence type="ECO:0000256" key="1">
    <source>
        <dbReference type="SAM" id="Phobius"/>
    </source>
</evidence>
<organism evidence="2">
    <name type="scientific">marine sediment metagenome</name>
    <dbReference type="NCBI Taxonomy" id="412755"/>
    <lineage>
        <taxon>unclassified sequences</taxon>
        <taxon>metagenomes</taxon>
        <taxon>ecological metagenomes</taxon>
    </lineage>
</organism>
<comment type="caution">
    <text evidence="2">The sequence shown here is derived from an EMBL/GenBank/DDBJ whole genome shotgun (WGS) entry which is preliminary data.</text>
</comment>
<protein>
    <submittedName>
        <fullName evidence="2">Uncharacterized protein</fullName>
    </submittedName>
</protein>
<proteinExistence type="predicted"/>
<dbReference type="AlphaFoldDB" id="X1CMA4"/>
<name>X1CMA4_9ZZZZ</name>
<keyword evidence="1" id="KW-1133">Transmembrane helix</keyword>
<keyword evidence="1" id="KW-0812">Transmembrane</keyword>
<feature type="non-terminal residue" evidence="2">
    <location>
        <position position="41"/>
    </location>
</feature>
<evidence type="ECO:0000313" key="2">
    <source>
        <dbReference type="EMBL" id="GAH09521.1"/>
    </source>
</evidence>
<keyword evidence="1" id="KW-0472">Membrane</keyword>
<gene>
    <name evidence="2" type="ORF">S01H4_59574</name>
</gene>
<sequence length="41" mass="4617">MIFAIVEFLCLLVIGGFIYYVLGGMAMDYLDSQVALYPIRP</sequence>
<accession>X1CMA4</accession>
<dbReference type="EMBL" id="BART01034960">
    <property type="protein sequence ID" value="GAH09521.1"/>
    <property type="molecule type" value="Genomic_DNA"/>
</dbReference>